<keyword evidence="13" id="KW-1185">Reference proteome</keyword>
<evidence type="ECO:0000256" key="8">
    <source>
        <dbReference type="SAM" id="MobiDB-lite"/>
    </source>
</evidence>
<feature type="domain" description="PKS/mFAS DH" evidence="11">
    <location>
        <begin position="1"/>
        <end position="279"/>
    </location>
</feature>
<feature type="active site" description="Proton donor; for dehydratase activity" evidence="7">
    <location>
        <position position="1217"/>
    </location>
</feature>
<evidence type="ECO:0000256" key="1">
    <source>
        <dbReference type="ARBA" id="ARBA00005194"/>
    </source>
</evidence>
<feature type="domain" description="Ketosynthase family 3 (KS3)" evidence="10">
    <location>
        <begin position="1948"/>
        <end position="2345"/>
    </location>
</feature>
<dbReference type="HOGENOM" id="CLU_000022_58_3_6"/>
<keyword evidence="3" id="KW-0596">Phosphopantetheine</keyword>
<dbReference type="STRING" id="377629.TERTU_2203"/>
<dbReference type="Pfam" id="PF00550">
    <property type="entry name" value="PP-binding"/>
    <property type="match status" value="5"/>
</dbReference>
<dbReference type="InterPro" id="IPR016039">
    <property type="entry name" value="Thiolase-like"/>
</dbReference>
<feature type="domain" description="Ketosynthase family 3 (KS3)" evidence="10">
    <location>
        <begin position="2505"/>
        <end position="2919"/>
    </location>
</feature>
<evidence type="ECO:0000256" key="4">
    <source>
        <dbReference type="ARBA" id="ARBA00022553"/>
    </source>
</evidence>
<dbReference type="Pfam" id="PF14765">
    <property type="entry name" value="PS-DH"/>
    <property type="match status" value="1"/>
</dbReference>
<comment type="similarity">
    <text evidence="2">Belongs to the short-chain dehydrogenases/reductases (SDR) family.</text>
</comment>
<dbReference type="GO" id="GO:0004312">
    <property type="term" value="F:fatty acid synthase activity"/>
    <property type="evidence" value="ECO:0007669"/>
    <property type="project" value="TreeGrafter"/>
</dbReference>
<sequence>MFEEHFHREVRAKIKSDDYPVAHHLVHGARLLPGVFLIDLIYRAITASGISAESVLLKKIIFREPVSFGLDSAPAKNSRTITVSFEGSLNQVKVRVVSFAEGESPSQAREHLKAHIVPATGQRLFAPNIPAAMPASMDADEVYAFARNVDIVHYEFMKPLGRLSHLDHGTLASVELGELARGAMNNFMLQPVFMDFATLVPFSRNMSAYEQAYIPIYIEQIQVFQPLKDQCRVYNPSENRGPESDDILYNNIYLYNERGEIALIFERFGAKRIRSSDLIHSLLDNTEVAPESAAAPTGEQVTPLTATAKLATGDASAAPADIVRKIVLDILASKLKKNPQEIDTKTSFYESGLSSVDLLDFVSQLEAGLELELYPTLLFEHTSVDALHEFLVAEVEEQGVSLVSTVSDAASQHNLSANAHETATGAQVVPEVETSNDSESLSGSASRTIGIIEIAKPAQMPVELPGEVPGESPEIAIVGLAARFSHAENVREFWQNLLDEKDLVEEIPSDRWPIAGFYSERGEPGTSNSKWGSFINGVDQFDPLFFALSPVDAERMDPQERHFMQEAWHALEDAAMAPGSARHEKNMGVFCGVMWSDYQLYGHEALLDNQPALASSWFSSIPNRVSYCFDLHGPSMPVDTACSSALYAIHLACDSLRRGECSAALAGAVNLSVHPSKYIKLSALQMLSPTGRCRAFGDDADGYVPGEGVGAVVLVPLERAVEQGQHVYGIVRGSAIAHGGKTAGFSVPNHESQADAFTAALKDAGLAPAAIDYLEAHGTGTKIGDPIEVNGVKETFKRFGLNAREGQILTGSVKSNLGHLEAAAGIASLAKVLMAMHHGVIPKSLHTDNLNPLIDFSRTPLTPVQMTLPWPSKGTEPRRAAIASFGAGGANAYLIIEQFQNSIGLSGQTMADQQSWVPLSAHSVGQLLASVYTLKRYLSKDPELSITGISAVLQRGRKRLAHRLVLEARDCSELHGLLSAIQSEPDLLANAGYYDGKKPLAPTFANTLSSAALAWLTGDSGSHEIVGAPAGYAKFAPLVPGYPFAKKQFWIEGARGFTSVPASRPDTLANDHLVLQHPVLPGVYYLERLLHMHAAKTPLAIQQLKWLAPAVFKAGQEEQLKFIPTESGYQINYGELQVCSALIVESTVNSTTEQHLKWQSPASSVPVQDVDLFYTQLLKLGIEYGPGLRVLTRIQHSEQQVWVNYAKGPLTASAILDAALQATSLMLSPARQDEIRLPFTVANLWIAADVHNASKAFIQNVGHNRFEIGIYDDEENAVAVLLGVQLTTTTKTALAELLSKQNAQPLLKFEPQWLQVPPAPINDERAGVTLVLCETPFEHADERSFADGTKGPVLWARAGSTFTVEPDNVHCVWNTTSDNDYVALANWLREFNRSSTTFVETVIYVRNGLDNARLGFENLLDLMRAWYRLKQKQPVNTVFLHSESHYSDACAVASLAKTAALEFPAFRLKSLEIDTSLNDISTLQTAWSESHLDSGVHVRYADGARYEKRMQPCVPAAASVNQLKNFRNGGAYVITGGLGGLGIIFARYLATHYKANLVLVGRRELDRAATTICDEIADCGGRAIYMSADISETTHVSAVLHKTRESFGELHGWIHSAGVIRDALLPFKTRDQISEVLTPKVSATKALHQALRNQTLDFVLLCSSVSAMLGSKGQADYSAANGFMDGFAEAVSHPAQPWISVNWPLWKDGGMQIAEKDLDVLQAAGLDVLTTDAGMQTFERAVIGSTATVLEMPGDLAKFITRFEQVENQRFPALAATEEPARAQVAERLELQSINPASAATHQKTVVSEDFTPQLRAILSELLKLDDDDIVDDEPLDSYGIDSVQTVSLLESIEKAFDIAISVIEFSELNTLQKIADYILGQQPPSTMAEAAGAVGENQTIARLNRTTSDTVLSAPAVEPLIKSKTQATQRIATDVGNSSNTDSCPREQDIAIIGLATRFPGAENLAQLWSALQQSLPTTPIAYGDLCVQRGYPFISEIAALPVFSLVQTADRRTSALPYELSVLQALMNELLVSASLEREAYRDKSVGVFLGASSPAWQGSTLDQMLTSSLATQLSRAVGFTGPAMVVDSACSSFMSALYQGCQAIRTGDTDLSVVGAVNLLSNPHIVAAMAEKGMLSADGITRLFDTDAKGFGLSEGAGLFLLKPHLQALSDGDNVLAVISGISVQNEGISPSQSLPNAKNLQRMMQRTLMQSGVNANAVSYVDISGVGDQLIDVVELETIHTTYVGDAEFDDCVVCSAKAHYGTALPASGMLSLARCILAMHQGCYPPQPNLNTLAPRMPFRDGHFYPTTQPKLWPQTAIPRTAAINNMGMGGTHGHVILQQGAGRLELNRDRPVAMSPSAAQSVSDGSSQASPATKQDIAAAWSSVLLTWLRKRCNDTSLHESRTFEELALGSVEIAELMAFIESDINQPLSPSVFFDNPTIAQLAEHIVRKSGSAPGFAVQERESPVAENINRFDSNADGLSGGAKPSTPALVPATAPVIPNIAITGMAVRLPQANSLDDFWQLIKNGRVVLKPVKNARPELASSDTNRYAALLDNVRGFDGEFFGLSPRECNLLDPQVRLALQTVYHAIEDANLASTIRGSNTGVFAGISFRDYEHLLRHNGPDKIEAHESTGNAATMLANRISYTFNLKGPSVVVDTACSSSLVAFHQACNALRMGECEQAIVLGASLLLSPWHFEHMESLGALSPSGRCAVFDAAADGYIPGEAVVAVVLQTQSAGHSHPQTHLQNSYAEVIASGVNHAGKTNSITVPGVSQQAALLSRCWSKAGILPGYIETHGTGTPMGDPIEVDAIARAFSDSNDAAESCYLGSVKANLGHTEAAAGLTGLIKAVLVTKHGIIPPQAAFTEQNKKIILPSQLKISSTESAWNQLIDQRISGISSFGFGGANAHVLLRGVKHNVSLSTQSPQLCVVSARTRDALINSIRQLRHWIATHRSEELAGIASALAQREVFAERMAFVANNIDELLRHFDRALADGFQQSCVGYIDENLDRAATDFVIRGKSPVISITSVLPAHLPGYGFVEQDYWFSESKNTYGSGSDSATTTAVDATPQLAFYEQNWTRQPLETSECNPEHSLWLCSPDVLKSIEADALSAGLSVQCKLLALESIAAECAAFAGPIKIALSENANGYQELERGGQFKVVKLLQEVLASGNADIDIIYIDRNELPAAESLMMSGFALSASAIKPGVSLRTIFGGLSDAELLSELCCDLGPVSVQYRNGERGFYRPQKISLADATARIAQNKTSGFKVGGTYVITGGMGKLGQLLARQLVNEYKANIILLGRRPIDGVSHDFCRSLSHNANAVVYLQADVTQAESLLGALTFAEQRFGKLDAVLHAAGCLIEGPLMSKSASDFRTTLASKVSGLDNLLSAAKKLKAFPRILAFSSTSAVIPSAQLADYSMANAYMDHRCRACFAQGLPVVAVQLPYWQNGGMQADSATLDLIQAQTGFLPLPDQLGFNALGMAAAQESPVVLIAYGDAEKIHAVLDAAIMRRKRLPIALPSTAASSYAVTSDTANNTDTEQVLLQLVQDVLALKKRPALTTPLADLGFESITVIEFTRRVKTSLGVELSGADIYSYRTLQDYFTFIQSQIVVDPSPSEQVGNTAQHQSPFNRVGSESVTTPENQAQEILLVGMAGRFPGAQDLMQFWQNQLAGKDVIQETFPERMVGELQPTITGAGFLSRVDDFDAGFFNQTQVQAEQTDPQQRLLLQSTWHALEDAGVTAESLSGCKVGVFIGISNIEYREVLAAFASHNGHNVSGTSLSMSANSISYFFNWTGPSETVDTGCSSSLVALHRARKALDDGDCDWAVVGGANLLLSKNSFKACEDAGMLSKNQRCYTFDARANGYVRGEGVGVVLLKGKSVTTPTAPAYAALKNTGINHNGKGQSLTAPSAIAQSELLQQVYSKRNLNIDNLDYIECHGTATELGDPIEINGLKLAFDALGQSPTQCALGTVKTHIGHLESAAAIAGLIRTALALHTRQRPANLHFQTLNPHIRLANSPFYIQAEREPWSGAGQRLAGVSSFGFGGVNAHAVLGSVNDTTASAQTNQRLLFVWSAKTEESLRQQLINFKNWLEQQQAPCLASVAFTLANHRCAFTQRAALEAQSVAEILSAINDFEHQRESALAFCRHPAKANGWHQAELAVPWLNGESGARVAFSDNLPVARIPGYAFEQTPCWPQNYRASEETAPPISSAPQHTAEPPPSVAHDLAAVRKKVRDIFIEVTRQPFNDATPDKQFDELAIDSITGLTLVNKLAEYFGSVSKTLLFEHKTIAELTDYFSQRKIADFRPEVSAADSPQSLSANNSDIAIVGMAGQFASADNPEALWQMLSEHGSGIREVPAERFDWRAIFGNPQEDDSKTNCKWGGFVNNVDLFDPAFFGISPKEAEAMDPQQRLFLTACYQTLEEAGYNPSALKGKKGGVFAGVSALDYIHVAERAGRERSMHTASGLAHTVVANRVSYFFGFTGPSEIVDTACSSSLVAIHRAIRSLQHHECDFALAGGVNLTLTEELFVAFGQSGFLSPTGRCHSFSDQADGYIRGEGCGVVMLKRRADALKDGDDIRGIIRGSGVNHGGRVRSLSVPNPGAQAELVEQVWREANVSPADISYIEAHGTGTSLGDPIEIEGLKKACEKLAVSASQPSIAVGALKANIGHLESAAGVAGLIKILLCMRQQELPAIAGLERLNPYLEVENTPLTLLQKNTPWPVPEQGARIAALSSFGFGGTNAHMVVEAPDHVVRDTANSVSVDALADGCWLPLSAHSETELDSYIVILTAFFSVLEKTDWPTLAQCAWVLQTVHDARDTRVLMFAKSVDDFVKQLTHWGGLQQFDQVGVPADLTPWLKGEQDSWPESRVSDKPSHHKALPARPFGGERYWHPEDDSSRGKTTAVGPVANDMVANEDWRLVLTRLAEGDIDLDTSNAAIRL</sequence>
<dbReference type="GO" id="GO:0006633">
    <property type="term" value="P:fatty acid biosynthetic process"/>
    <property type="evidence" value="ECO:0007669"/>
    <property type="project" value="UniProtKB-UniPathway"/>
</dbReference>
<feature type="compositionally biased region" description="Polar residues" evidence="8">
    <location>
        <begin position="2363"/>
        <end position="2379"/>
    </location>
</feature>
<dbReference type="eggNOG" id="COG3321">
    <property type="taxonomic scope" value="Bacteria"/>
</dbReference>
<dbReference type="InterPro" id="IPR020841">
    <property type="entry name" value="PKS_Beta-ketoAc_synthase_dom"/>
</dbReference>
<dbReference type="PANTHER" id="PTHR43775">
    <property type="entry name" value="FATTY ACID SYNTHASE"/>
    <property type="match status" value="1"/>
</dbReference>
<evidence type="ECO:0000259" key="9">
    <source>
        <dbReference type="PROSITE" id="PS50075"/>
    </source>
</evidence>
<dbReference type="SUPFAM" id="SSF47336">
    <property type="entry name" value="ACP-like"/>
    <property type="match status" value="5"/>
</dbReference>
<gene>
    <name evidence="12" type="ordered locus">TERTU_2203</name>
</gene>
<feature type="region of interest" description="Disordered" evidence="8">
    <location>
        <begin position="4207"/>
        <end position="4227"/>
    </location>
</feature>
<evidence type="ECO:0000256" key="6">
    <source>
        <dbReference type="ARBA" id="ARBA00054155"/>
    </source>
</evidence>
<evidence type="ECO:0000256" key="7">
    <source>
        <dbReference type="PROSITE-ProRule" id="PRU01363"/>
    </source>
</evidence>
<dbReference type="PANTHER" id="PTHR43775:SF37">
    <property type="entry name" value="SI:DKEY-61P9.11"/>
    <property type="match status" value="1"/>
</dbReference>
<feature type="domain" description="PKS/mFAS DH" evidence="11">
    <location>
        <begin position="1023"/>
        <end position="1295"/>
    </location>
</feature>
<keyword evidence="5" id="KW-0808">Transferase</keyword>
<dbReference type="InterPro" id="IPR009081">
    <property type="entry name" value="PP-bd_ACP"/>
</dbReference>
<feature type="domain" description="Ketosynthase family 3 (KS3)" evidence="10">
    <location>
        <begin position="3650"/>
        <end position="4061"/>
    </location>
</feature>
<dbReference type="RefSeq" id="WP_015818530.1">
    <property type="nucleotide sequence ID" value="NC_012997.1"/>
</dbReference>
<feature type="domain" description="Carrier" evidence="9">
    <location>
        <begin position="3539"/>
        <end position="3615"/>
    </location>
</feature>
<dbReference type="GO" id="GO:0071770">
    <property type="term" value="P:DIM/DIP cell wall layer assembly"/>
    <property type="evidence" value="ECO:0007669"/>
    <property type="project" value="TreeGrafter"/>
</dbReference>
<reference evidence="12 13" key="1">
    <citation type="journal article" date="2009" name="PLoS ONE">
        <title>The complete genome of Teredinibacter turnerae T7901: an intracellular endosymbiont of marine wood-boring bivalves (shipworms).</title>
        <authorList>
            <person name="Yang J.C."/>
            <person name="Madupu R."/>
            <person name="Durkin A.S."/>
            <person name="Ekborg N.A."/>
            <person name="Pedamallu C.S."/>
            <person name="Hostetler J.B."/>
            <person name="Radune D."/>
            <person name="Toms B.S."/>
            <person name="Henrissat B."/>
            <person name="Coutinho P.M."/>
            <person name="Schwarz S."/>
            <person name="Field L."/>
            <person name="Trindade-Silva A.E."/>
            <person name="Soares C.A.G."/>
            <person name="Elshahawi S."/>
            <person name="Hanora A."/>
            <person name="Schmidt E.W."/>
            <person name="Haygood M.G."/>
            <person name="Posfai J."/>
            <person name="Benner J."/>
            <person name="Madinger C."/>
            <person name="Nove J."/>
            <person name="Anton B."/>
            <person name="Chaudhary K."/>
            <person name="Foster J."/>
            <person name="Holman A."/>
            <person name="Kumar S."/>
            <person name="Lessard P.A."/>
            <person name="Luyten Y.A."/>
            <person name="Slatko B."/>
            <person name="Wood N."/>
            <person name="Wu B."/>
            <person name="Teplitski M."/>
            <person name="Mougous J.D."/>
            <person name="Ward N."/>
            <person name="Eisen J.A."/>
            <person name="Badger J.H."/>
            <person name="Distel D.L."/>
        </authorList>
    </citation>
    <scope>NUCLEOTIDE SEQUENCE [LARGE SCALE GENOMIC DNA]</scope>
    <source>
        <strain evidence="13">ATCC 39867 / T7901</strain>
    </source>
</reference>
<feature type="region of interest" description="C-terminal hotdog fold" evidence="7">
    <location>
        <begin position="1165"/>
        <end position="1295"/>
    </location>
</feature>
<dbReference type="OrthoDB" id="8607208at2"/>
<organism evidence="12 13">
    <name type="scientific">Teredinibacter turnerae (strain ATCC 39867 / T7901)</name>
    <dbReference type="NCBI Taxonomy" id="377629"/>
    <lineage>
        <taxon>Bacteria</taxon>
        <taxon>Pseudomonadati</taxon>
        <taxon>Pseudomonadota</taxon>
        <taxon>Gammaproteobacteria</taxon>
        <taxon>Cellvibrionales</taxon>
        <taxon>Cellvibrionaceae</taxon>
        <taxon>Teredinibacter</taxon>
    </lineage>
</organism>
<dbReference type="InterPro" id="IPR050091">
    <property type="entry name" value="PKS_NRPS_Biosynth_Enz"/>
</dbReference>
<dbReference type="InterPro" id="IPR042104">
    <property type="entry name" value="PKS_dehydratase_sf"/>
</dbReference>
<dbReference type="SUPFAM" id="SSF51735">
    <property type="entry name" value="NAD(P)-binding Rossmann-fold domains"/>
    <property type="match status" value="2"/>
</dbReference>
<evidence type="ECO:0000313" key="13">
    <source>
        <dbReference type="Proteomes" id="UP000009080"/>
    </source>
</evidence>
<dbReference type="Gene3D" id="1.10.1240.100">
    <property type="match status" value="3"/>
</dbReference>
<dbReference type="SMART" id="SM00825">
    <property type="entry name" value="PKS_KS"/>
    <property type="match status" value="5"/>
</dbReference>
<dbReference type="Gene3D" id="3.30.70.3290">
    <property type="match status" value="1"/>
</dbReference>
<dbReference type="PROSITE" id="PS52019">
    <property type="entry name" value="PKS_MFAS_DH"/>
    <property type="match status" value="2"/>
</dbReference>
<dbReference type="SMART" id="SM00822">
    <property type="entry name" value="PKS_KR"/>
    <property type="match status" value="2"/>
</dbReference>
<feature type="region of interest" description="Disordered" evidence="8">
    <location>
        <begin position="4868"/>
        <end position="4911"/>
    </location>
</feature>
<dbReference type="InterPro" id="IPR013968">
    <property type="entry name" value="PKS_KR"/>
</dbReference>
<dbReference type="GO" id="GO:0005886">
    <property type="term" value="C:plasma membrane"/>
    <property type="evidence" value="ECO:0007669"/>
    <property type="project" value="TreeGrafter"/>
</dbReference>
<dbReference type="GO" id="GO:0031177">
    <property type="term" value="F:phosphopantetheine binding"/>
    <property type="evidence" value="ECO:0007669"/>
    <property type="project" value="InterPro"/>
</dbReference>
<dbReference type="Pfam" id="PF00109">
    <property type="entry name" value="ketoacyl-synt"/>
    <property type="match status" value="5"/>
</dbReference>
<comment type="pathway">
    <text evidence="1">Lipid metabolism; fatty acid biosynthesis.</text>
</comment>
<dbReference type="KEGG" id="ttu:TERTU_2203"/>
<dbReference type="SMART" id="SM00826">
    <property type="entry name" value="PKS_DH"/>
    <property type="match status" value="1"/>
</dbReference>
<evidence type="ECO:0000256" key="2">
    <source>
        <dbReference type="ARBA" id="ARBA00006484"/>
    </source>
</evidence>
<dbReference type="InterPro" id="IPR032821">
    <property type="entry name" value="PKS_assoc"/>
</dbReference>
<feature type="region of interest" description="N-terminal hotdog fold" evidence="7">
    <location>
        <begin position="1"/>
        <end position="123"/>
    </location>
</feature>
<evidence type="ECO:0000259" key="10">
    <source>
        <dbReference type="PROSITE" id="PS52004"/>
    </source>
</evidence>
<dbReference type="Pfam" id="PF16197">
    <property type="entry name" value="KAsynt_C_assoc"/>
    <property type="match status" value="2"/>
</dbReference>
<dbReference type="GO" id="GO:0004315">
    <property type="term" value="F:3-oxoacyl-[acyl-carrier-protein] synthase activity"/>
    <property type="evidence" value="ECO:0007669"/>
    <property type="project" value="InterPro"/>
</dbReference>
<dbReference type="InterPro" id="IPR049900">
    <property type="entry name" value="PKS_mFAS_DH"/>
</dbReference>
<dbReference type="Pfam" id="PF02801">
    <property type="entry name" value="Ketoacyl-synt_C"/>
    <property type="match status" value="5"/>
</dbReference>
<feature type="region of interest" description="C-terminal hotdog fold" evidence="7">
    <location>
        <begin position="134"/>
        <end position="279"/>
    </location>
</feature>
<dbReference type="CDD" id="cd08953">
    <property type="entry name" value="KR_2_SDR_x"/>
    <property type="match status" value="2"/>
</dbReference>
<dbReference type="PROSITE" id="PS00606">
    <property type="entry name" value="KS3_1"/>
    <property type="match status" value="4"/>
</dbReference>
<dbReference type="Gene3D" id="3.40.50.720">
    <property type="entry name" value="NAD(P)-binding Rossmann-like Domain"/>
    <property type="match status" value="2"/>
</dbReference>
<dbReference type="PROSITE" id="PS50075">
    <property type="entry name" value="CARRIER"/>
    <property type="match status" value="5"/>
</dbReference>
<feature type="compositionally biased region" description="Basic and acidic residues" evidence="8">
    <location>
        <begin position="4895"/>
        <end position="4905"/>
    </location>
</feature>
<feature type="domain" description="Carrier" evidence="9">
    <location>
        <begin position="1809"/>
        <end position="1883"/>
    </location>
</feature>
<feature type="domain" description="Ketosynthase family 3 (KS3)" evidence="10">
    <location>
        <begin position="472"/>
        <end position="898"/>
    </location>
</feature>
<dbReference type="eggNOG" id="COG0300">
    <property type="taxonomic scope" value="Bacteria"/>
</dbReference>
<feature type="active site" description="Proton donor; for dehydratase activity" evidence="7">
    <location>
        <position position="195"/>
    </location>
</feature>
<dbReference type="Pfam" id="PF08659">
    <property type="entry name" value="KR"/>
    <property type="match status" value="2"/>
</dbReference>
<evidence type="ECO:0000256" key="3">
    <source>
        <dbReference type="ARBA" id="ARBA00022450"/>
    </source>
</evidence>
<feature type="region of interest" description="Disordered" evidence="8">
    <location>
        <begin position="3621"/>
        <end position="3643"/>
    </location>
</feature>
<dbReference type="Gene3D" id="3.40.47.10">
    <property type="match status" value="5"/>
</dbReference>
<keyword evidence="4" id="KW-0597">Phosphoprotein</keyword>
<dbReference type="InterPro" id="IPR020807">
    <property type="entry name" value="PKS_DH"/>
</dbReference>
<dbReference type="InterPro" id="IPR014031">
    <property type="entry name" value="Ketoacyl_synth_C"/>
</dbReference>
<dbReference type="GO" id="GO:0005737">
    <property type="term" value="C:cytoplasm"/>
    <property type="evidence" value="ECO:0007669"/>
    <property type="project" value="TreeGrafter"/>
</dbReference>
<dbReference type="SMART" id="SM00823">
    <property type="entry name" value="PKS_PP"/>
    <property type="match status" value="5"/>
</dbReference>
<feature type="region of interest" description="Disordered" evidence="8">
    <location>
        <begin position="2359"/>
        <end position="2379"/>
    </location>
</feature>
<dbReference type="eggNOG" id="COG0236">
    <property type="taxonomic scope" value="Bacteria"/>
</dbReference>
<evidence type="ECO:0000256" key="5">
    <source>
        <dbReference type="ARBA" id="ARBA00022679"/>
    </source>
</evidence>
<proteinExistence type="inferred from homology"/>
<dbReference type="EMBL" id="CP001614">
    <property type="protein sequence ID" value="ACR12418.1"/>
    <property type="molecule type" value="Genomic_DNA"/>
</dbReference>
<feature type="domain" description="Carrier" evidence="9">
    <location>
        <begin position="321"/>
        <end position="395"/>
    </location>
</feature>
<dbReference type="Gene3D" id="1.10.1200.10">
    <property type="entry name" value="ACP-like"/>
    <property type="match status" value="5"/>
</dbReference>
<dbReference type="Gene3D" id="3.10.129.110">
    <property type="entry name" value="Polyketide synthase dehydratase"/>
    <property type="match status" value="2"/>
</dbReference>
<dbReference type="InterPro" id="IPR014030">
    <property type="entry name" value="Ketoacyl_synth_N"/>
</dbReference>
<dbReference type="PROSITE" id="PS52004">
    <property type="entry name" value="KS3_2"/>
    <property type="match status" value="5"/>
</dbReference>
<dbReference type="UniPathway" id="UPA00094"/>
<accession>C5BJI2</accession>
<feature type="domain" description="Carrier" evidence="9">
    <location>
        <begin position="4231"/>
        <end position="4307"/>
    </location>
</feature>
<comment type="function">
    <text evidence="6">Involved in production of the polyketide antibiotic thailandamide.</text>
</comment>
<evidence type="ECO:0000313" key="12">
    <source>
        <dbReference type="EMBL" id="ACR12418.1"/>
    </source>
</evidence>
<dbReference type="CDD" id="cd00833">
    <property type="entry name" value="PKS"/>
    <property type="match status" value="5"/>
</dbReference>
<feature type="domain" description="Carrier" evidence="9">
    <location>
        <begin position="2374"/>
        <end position="2457"/>
    </location>
</feature>
<dbReference type="InterPro" id="IPR018201">
    <property type="entry name" value="Ketoacyl_synth_AS"/>
</dbReference>
<feature type="active site" description="Proton acceptor; for dehydratase activity" evidence="7">
    <location>
        <position position="1072"/>
    </location>
</feature>
<feature type="region of interest" description="N-terminal hotdog fold" evidence="7">
    <location>
        <begin position="1023"/>
        <end position="1155"/>
    </location>
</feature>
<dbReference type="InterPro" id="IPR020806">
    <property type="entry name" value="PKS_PP-bd"/>
</dbReference>
<dbReference type="InterPro" id="IPR036736">
    <property type="entry name" value="ACP-like_sf"/>
</dbReference>
<dbReference type="InterPro" id="IPR036291">
    <property type="entry name" value="NAD(P)-bd_dom_sf"/>
</dbReference>
<dbReference type="Proteomes" id="UP000009080">
    <property type="component" value="Chromosome"/>
</dbReference>
<evidence type="ECO:0000259" key="11">
    <source>
        <dbReference type="PROSITE" id="PS52019"/>
    </source>
</evidence>
<feature type="active site" description="Proton acceptor; for dehydratase activity" evidence="7">
    <location>
        <position position="24"/>
    </location>
</feature>
<dbReference type="SUPFAM" id="SSF53901">
    <property type="entry name" value="Thiolase-like"/>
    <property type="match status" value="5"/>
</dbReference>
<dbReference type="eggNOG" id="COG1028">
    <property type="taxonomic scope" value="Bacteria"/>
</dbReference>
<dbReference type="InterPro" id="IPR057326">
    <property type="entry name" value="KR_dom"/>
</dbReference>
<dbReference type="Pfam" id="PF22621">
    <property type="entry name" value="CurL-like_PKS_C"/>
    <property type="match status" value="1"/>
</dbReference>
<protein>
    <submittedName>
        <fullName evidence="12">Modular polyketide synthase, type I PKS</fullName>
    </submittedName>
</protein>
<feature type="domain" description="Ketosynthase family 3 (KS3)" evidence="10">
    <location>
        <begin position="4328"/>
        <end position="4755"/>
    </location>
</feature>
<dbReference type="InterPro" id="IPR049551">
    <property type="entry name" value="PKS_DH_C"/>
</dbReference>
<dbReference type="FunFam" id="3.40.47.10:FF:000019">
    <property type="entry name" value="Polyketide synthase type I"/>
    <property type="match status" value="2"/>
</dbReference>
<name>C5BJI2_TERTT</name>